<dbReference type="SMART" id="SM00388">
    <property type="entry name" value="HisKA"/>
    <property type="match status" value="1"/>
</dbReference>
<dbReference type="InterPro" id="IPR003661">
    <property type="entry name" value="HisK_dim/P_dom"/>
</dbReference>
<dbReference type="EC" id="2.7.13.3" evidence="2"/>
<dbReference type="InterPro" id="IPR000700">
    <property type="entry name" value="PAS-assoc_C"/>
</dbReference>
<dbReference type="Gene3D" id="3.30.565.10">
    <property type="entry name" value="Histidine kinase-like ATPase, C-terminal domain"/>
    <property type="match status" value="1"/>
</dbReference>
<evidence type="ECO:0000313" key="10">
    <source>
        <dbReference type="Proteomes" id="UP001056201"/>
    </source>
</evidence>
<proteinExistence type="predicted"/>
<dbReference type="PANTHER" id="PTHR43065:SF42">
    <property type="entry name" value="TWO-COMPONENT SENSOR PPRA"/>
    <property type="match status" value="1"/>
</dbReference>
<dbReference type="InterPro" id="IPR035965">
    <property type="entry name" value="PAS-like_dom_sf"/>
</dbReference>
<dbReference type="Pfam" id="PF08447">
    <property type="entry name" value="PAS_3"/>
    <property type="match status" value="1"/>
</dbReference>
<dbReference type="Proteomes" id="UP001056201">
    <property type="component" value="Chromosome 1"/>
</dbReference>
<evidence type="ECO:0000259" key="8">
    <source>
        <dbReference type="PROSITE" id="PS50113"/>
    </source>
</evidence>
<dbReference type="Pfam" id="PF00512">
    <property type="entry name" value="HisKA"/>
    <property type="match status" value="1"/>
</dbReference>
<dbReference type="InterPro" id="IPR011006">
    <property type="entry name" value="CheY-like_superfamily"/>
</dbReference>
<dbReference type="PRINTS" id="PR00344">
    <property type="entry name" value="BCTRLSENSOR"/>
</dbReference>
<evidence type="ECO:0000256" key="2">
    <source>
        <dbReference type="ARBA" id="ARBA00012438"/>
    </source>
</evidence>
<dbReference type="InterPro" id="IPR013656">
    <property type="entry name" value="PAS_4"/>
</dbReference>
<dbReference type="Gene3D" id="1.10.287.130">
    <property type="match status" value="1"/>
</dbReference>
<dbReference type="InterPro" id="IPR005467">
    <property type="entry name" value="His_kinase_dom"/>
</dbReference>
<keyword evidence="9" id="KW-0067">ATP-binding</keyword>
<dbReference type="InterPro" id="IPR013655">
    <property type="entry name" value="PAS_fold_3"/>
</dbReference>
<dbReference type="SUPFAM" id="SSF55785">
    <property type="entry name" value="PYP-like sensor domain (PAS domain)"/>
    <property type="match status" value="2"/>
</dbReference>
<evidence type="ECO:0000313" key="9">
    <source>
        <dbReference type="EMBL" id="URI05866.1"/>
    </source>
</evidence>
<accession>A0ABY4RYM2</accession>
<evidence type="ECO:0000259" key="7">
    <source>
        <dbReference type="PROSITE" id="PS50112"/>
    </source>
</evidence>
<evidence type="ECO:0000256" key="3">
    <source>
        <dbReference type="ARBA" id="ARBA00022553"/>
    </source>
</evidence>
<dbReference type="InterPro" id="IPR036890">
    <property type="entry name" value="HATPase_C_sf"/>
</dbReference>
<dbReference type="InterPro" id="IPR003594">
    <property type="entry name" value="HATPase_dom"/>
</dbReference>
<feature type="domain" description="PAS" evidence="7">
    <location>
        <begin position="179"/>
        <end position="249"/>
    </location>
</feature>
<dbReference type="RefSeq" id="WP_250194131.1">
    <property type="nucleotide sequence ID" value="NZ_CP097635.1"/>
</dbReference>
<dbReference type="SMART" id="SM00448">
    <property type="entry name" value="REC"/>
    <property type="match status" value="1"/>
</dbReference>
<dbReference type="Gene3D" id="3.40.50.2300">
    <property type="match status" value="1"/>
</dbReference>
<dbReference type="GO" id="GO:0005524">
    <property type="term" value="F:ATP binding"/>
    <property type="evidence" value="ECO:0007669"/>
    <property type="project" value="UniProtKB-KW"/>
</dbReference>
<dbReference type="PROSITE" id="PS50113">
    <property type="entry name" value="PAC"/>
    <property type="match status" value="1"/>
</dbReference>
<dbReference type="InterPro" id="IPR000014">
    <property type="entry name" value="PAS"/>
</dbReference>
<dbReference type="PROSITE" id="PS50112">
    <property type="entry name" value="PAS"/>
    <property type="match status" value="1"/>
</dbReference>
<feature type="modified residue" description="4-aspartylphosphate" evidence="4">
    <location>
        <position position="616"/>
    </location>
</feature>
<feature type="domain" description="Histidine kinase" evidence="5">
    <location>
        <begin position="318"/>
        <end position="541"/>
    </location>
</feature>
<evidence type="ECO:0000259" key="5">
    <source>
        <dbReference type="PROSITE" id="PS50109"/>
    </source>
</evidence>
<sequence>MPTPAPTPDDFPAGDSRMAAEFRAFDWSTHVLGPTAGWPVVLRVAVNMMLASSFPQCMAWGPQRTLLYNDAYRPMLGNKPAPLGKPIDEVWAEVWPDIRPLLERAYAGEATFVEDLPLVVERHGRPEQAWFTFCYSPVRDERGQVLGMLDTALETTGKMLAEQRLTEAAASLERQVAERTADRNRLWQLSSDLMLVARLDGVVLAVNPAWTQLLGWREDETLGADVMQLVHDDDRQASLAQLQQLAQGHALHRFDNRMRHRDGSYRWISWTATPGDGALSAVGRDVTAEREQADALRRTEEMLRHSQKMEAVGQLTGGLAHDFNNLLQGITGSLQLMERLIDRGRHGELGRYITSARGAARRAATLTHRLLAFSRRQTLAPRPTDLNELVAGMEELIHRSLGPGIELQHAPAPGLWLTRVDADQLESALLNLCINARDAMPDGGRLQLTLANLQLADEAAALDLPAGDYVALSVTDTGTGMPPEVVARAFDPFFTTKPIGRGTGLGLSMVYGFARQSGGQVQIDSAPGQGTTVRILLPRSNASVAQPAPAVAASSTHAAGPKLDGQALVVEDNAEVRMLVVEALREQGLTVTAMEDGPRALGLLQTEQPFDLLVTDVGLPGGLNGRQLADAAVALRPRLRVLFITGYADNAALGAADLAAGMDVLVKPFTLEALLARVKGLLEGPTAGPPQGRARPLGGPRTQ</sequence>
<dbReference type="InterPro" id="IPR004358">
    <property type="entry name" value="Sig_transdc_His_kin-like_C"/>
</dbReference>
<feature type="domain" description="PAC" evidence="8">
    <location>
        <begin position="114"/>
        <end position="167"/>
    </location>
</feature>
<evidence type="ECO:0000256" key="1">
    <source>
        <dbReference type="ARBA" id="ARBA00000085"/>
    </source>
</evidence>
<name>A0ABY4RYM2_AQUTE</name>
<dbReference type="SUPFAM" id="SSF47384">
    <property type="entry name" value="Homodimeric domain of signal transducing histidine kinase"/>
    <property type="match status" value="1"/>
</dbReference>
<dbReference type="Pfam" id="PF02518">
    <property type="entry name" value="HATPase_c"/>
    <property type="match status" value="1"/>
</dbReference>
<keyword evidence="3 4" id="KW-0597">Phosphoprotein</keyword>
<dbReference type="PANTHER" id="PTHR43065">
    <property type="entry name" value="SENSOR HISTIDINE KINASE"/>
    <property type="match status" value="1"/>
</dbReference>
<keyword evidence="10" id="KW-1185">Reference proteome</keyword>
<gene>
    <name evidence="9" type="ORF">MW290_07885</name>
</gene>
<dbReference type="CDD" id="cd00130">
    <property type="entry name" value="PAS"/>
    <property type="match status" value="1"/>
</dbReference>
<reference evidence="9" key="1">
    <citation type="submission" date="2022-05" db="EMBL/GenBank/DDBJ databases">
        <title>An RpoN-dependent PEP-CTERM gene is involved in floc formation of an Aquincola tertiaricarbonis strain.</title>
        <authorList>
            <person name="Qiu D."/>
            <person name="Xia M."/>
        </authorList>
    </citation>
    <scope>NUCLEOTIDE SEQUENCE</scope>
    <source>
        <strain evidence="9">RN12</strain>
    </source>
</reference>
<evidence type="ECO:0000256" key="4">
    <source>
        <dbReference type="PROSITE-ProRule" id="PRU00169"/>
    </source>
</evidence>
<dbReference type="SMART" id="SM00387">
    <property type="entry name" value="HATPase_c"/>
    <property type="match status" value="1"/>
</dbReference>
<dbReference type="PROSITE" id="PS50110">
    <property type="entry name" value="RESPONSE_REGULATORY"/>
    <property type="match status" value="1"/>
</dbReference>
<dbReference type="Pfam" id="PF00072">
    <property type="entry name" value="Response_reg"/>
    <property type="match status" value="1"/>
</dbReference>
<dbReference type="SUPFAM" id="SSF55874">
    <property type="entry name" value="ATPase domain of HSP90 chaperone/DNA topoisomerase II/histidine kinase"/>
    <property type="match status" value="1"/>
</dbReference>
<dbReference type="PROSITE" id="PS50109">
    <property type="entry name" value="HIS_KIN"/>
    <property type="match status" value="1"/>
</dbReference>
<organism evidence="9 10">
    <name type="scientific">Aquincola tertiaricarbonis</name>
    <dbReference type="NCBI Taxonomy" id="391953"/>
    <lineage>
        <taxon>Bacteria</taxon>
        <taxon>Pseudomonadati</taxon>
        <taxon>Pseudomonadota</taxon>
        <taxon>Betaproteobacteria</taxon>
        <taxon>Burkholderiales</taxon>
        <taxon>Sphaerotilaceae</taxon>
        <taxon>Aquincola</taxon>
    </lineage>
</organism>
<dbReference type="NCBIfam" id="TIGR00229">
    <property type="entry name" value="sensory_box"/>
    <property type="match status" value="1"/>
</dbReference>
<dbReference type="SUPFAM" id="SSF52172">
    <property type="entry name" value="CheY-like"/>
    <property type="match status" value="1"/>
</dbReference>
<keyword evidence="9" id="KW-0547">Nucleotide-binding</keyword>
<dbReference type="EMBL" id="CP097635">
    <property type="protein sequence ID" value="URI05866.1"/>
    <property type="molecule type" value="Genomic_DNA"/>
</dbReference>
<feature type="domain" description="Response regulatory" evidence="6">
    <location>
        <begin position="566"/>
        <end position="682"/>
    </location>
</feature>
<protein>
    <recommendedName>
        <fullName evidence="2">histidine kinase</fullName>
        <ecNumber evidence="2">2.7.13.3</ecNumber>
    </recommendedName>
</protein>
<evidence type="ECO:0000259" key="6">
    <source>
        <dbReference type="PROSITE" id="PS50110"/>
    </source>
</evidence>
<dbReference type="Gene3D" id="3.30.450.20">
    <property type="entry name" value="PAS domain"/>
    <property type="match status" value="2"/>
</dbReference>
<dbReference type="InterPro" id="IPR001789">
    <property type="entry name" value="Sig_transdc_resp-reg_receiver"/>
</dbReference>
<dbReference type="InterPro" id="IPR036097">
    <property type="entry name" value="HisK_dim/P_sf"/>
</dbReference>
<dbReference type="SMART" id="SM00091">
    <property type="entry name" value="PAS"/>
    <property type="match status" value="1"/>
</dbReference>
<comment type="catalytic activity">
    <reaction evidence="1">
        <text>ATP + protein L-histidine = ADP + protein N-phospho-L-histidine.</text>
        <dbReference type="EC" id="2.7.13.3"/>
    </reaction>
</comment>
<dbReference type="Pfam" id="PF08448">
    <property type="entry name" value="PAS_4"/>
    <property type="match status" value="1"/>
</dbReference>